<dbReference type="Proteomes" id="UP000732105">
    <property type="component" value="Unassembled WGS sequence"/>
</dbReference>
<sequence length="84" mass="9654">MIKKSSRVYGSRCLISEDFFEVNTFSQIRFVSESVKKTDNGFITSGEIKMHGVNQPAKISFTYDNNTFTGRLQINRLDIKLEII</sequence>
<dbReference type="Pfam" id="PF04264">
    <property type="entry name" value="YceI"/>
    <property type="match status" value="1"/>
</dbReference>
<dbReference type="InterPro" id="IPR007372">
    <property type="entry name" value="Lipid/polyisoprenoid-bd_YceI"/>
</dbReference>
<keyword evidence="3" id="KW-1185">Reference proteome</keyword>
<dbReference type="SUPFAM" id="SSF101874">
    <property type="entry name" value="YceI-like"/>
    <property type="match status" value="1"/>
</dbReference>
<proteinExistence type="predicted"/>
<accession>A0ABX1X213</accession>
<evidence type="ECO:0000313" key="3">
    <source>
        <dbReference type="Proteomes" id="UP000732105"/>
    </source>
</evidence>
<protein>
    <submittedName>
        <fullName evidence="2">YceI family protein</fullName>
    </submittedName>
</protein>
<evidence type="ECO:0000259" key="1">
    <source>
        <dbReference type="Pfam" id="PF04264"/>
    </source>
</evidence>
<feature type="domain" description="Lipid/polyisoprenoid-binding YceI-like" evidence="1">
    <location>
        <begin position="14"/>
        <end position="81"/>
    </location>
</feature>
<dbReference type="Gene3D" id="2.40.128.110">
    <property type="entry name" value="Lipid/polyisoprenoid-binding, YceI-like"/>
    <property type="match status" value="1"/>
</dbReference>
<dbReference type="EMBL" id="RZNH01000053">
    <property type="protein sequence ID" value="NOU62135.1"/>
    <property type="molecule type" value="Genomic_DNA"/>
</dbReference>
<gene>
    <name evidence="2" type="ORF">ELS83_20240</name>
</gene>
<reference evidence="2 3" key="1">
    <citation type="submission" date="2018-12" db="EMBL/GenBank/DDBJ databases">
        <title>Marinifilum JC070 sp. nov., a marine bacterium isolated from Yongle Blue Hole in the South China Sea.</title>
        <authorList>
            <person name="Fu T."/>
        </authorList>
    </citation>
    <scope>NUCLEOTIDE SEQUENCE [LARGE SCALE GENOMIC DNA]</scope>
    <source>
        <strain evidence="2 3">JC070</strain>
    </source>
</reference>
<name>A0ABX1X213_9BACT</name>
<evidence type="ECO:0000313" key="2">
    <source>
        <dbReference type="EMBL" id="NOU62135.1"/>
    </source>
</evidence>
<dbReference type="InterPro" id="IPR036761">
    <property type="entry name" value="TTHA0802/YceI-like_sf"/>
</dbReference>
<comment type="caution">
    <text evidence="2">The sequence shown here is derived from an EMBL/GenBank/DDBJ whole genome shotgun (WGS) entry which is preliminary data.</text>
</comment>
<organism evidence="2 3">
    <name type="scientific">Marinifilum caeruleilacunae</name>
    <dbReference type="NCBI Taxonomy" id="2499076"/>
    <lineage>
        <taxon>Bacteria</taxon>
        <taxon>Pseudomonadati</taxon>
        <taxon>Bacteroidota</taxon>
        <taxon>Bacteroidia</taxon>
        <taxon>Marinilabiliales</taxon>
        <taxon>Marinifilaceae</taxon>
    </lineage>
</organism>